<proteinExistence type="inferred from homology"/>
<keyword evidence="8" id="KW-1185">Reference proteome</keyword>
<evidence type="ECO:0000256" key="3">
    <source>
        <dbReference type="ARBA" id="ARBA00022692"/>
    </source>
</evidence>
<keyword evidence="3 6" id="KW-0812">Transmembrane</keyword>
<dbReference type="OrthoDB" id="860at2759"/>
<evidence type="ECO:0000256" key="2">
    <source>
        <dbReference type="ARBA" id="ARBA00006824"/>
    </source>
</evidence>
<organism evidence="7 8">
    <name type="scientific">Pelagomonas calceolata</name>
    <dbReference type="NCBI Taxonomy" id="35677"/>
    <lineage>
        <taxon>Eukaryota</taxon>
        <taxon>Sar</taxon>
        <taxon>Stramenopiles</taxon>
        <taxon>Ochrophyta</taxon>
        <taxon>Pelagophyceae</taxon>
        <taxon>Pelagomonadales</taxon>
        <taxon>Pelagomonadaceae</taxon>
        <taxon>Pelagomonas</taxon>
    </lineage>
</organism>
<keyword evidence="4 6" id="KW-1133">Transmembrane helix</keyword>
<dbReference type="GO" id="GO:0016020">
    <property type="term" value="C:membrane"/>
    <property type="evidence" value="ECO:0007669"/>
    <property type="project" value="UniProtKB-SubCell"/>
</dbReference>
<gene>
    <name evidence="7" type="ORF">PECAL_1P21420</name>
</gene>
<dbReference type="EMBL" id="CAKKNE010000001">
    <property type="protein sequence ID" value="CAH0365692.1"/>
    <property type="molecule type" value="Genomic_DNA"/>
</dbReference>
<comment type="similarity">
    <text evidence="2 6">Belongs to the peroxisomal membrane protein PXMP2/4 family.</text>
</comment>
<comment type="caution">
    <text evidence="7">The sequence shown here is derived from an EMBL/GenBank/DDBJ whole genome shotgun (WGS) entry which is preliminary data.</text>
</comment>
<evidence type="ECO:0000313" key="7">
    <source>
        <dbReference type="EMBL" id="CAH0365692.1"/>
    </source>
</evidence>
<dbReference type="GO" id="GO:0005737">
    <property type="term" value="C:cytoplasm"/>
    <property type="evidence" value="ECO:0007669"/>
    <property type="project" value="TreeGrafter"/>
</dbReference>
<dbReference type="AlphaFoldDB" id="A0A8J2WRD7"/>
<dbReference type="PANTHER" id="PTHR11266:SF17">
    <property type="entry name" value="PROTEIN MPV17"/>
    <property type="match status" value="1"/>
</dbReference>
<comment type="subcellular location">
    <subcellularLocation>
        <location evidence="1">Membrane</location>
        <topology evidence="1">Multi-pass membrane protein</topology>
    </subcellularLocation>
</comment>
<keyword evidence="5 6" id="KW-0472">Membrane</keyword>
<protein>
    <submittedName>
        <fullName evidence="7">Uncharacterized protein</fullName>
    </submittedName>
</protein>
<evidence type="ECO:0000256" key="1">
    <source>
        <dbReference type="ARBA" id="ARBA00004141"/>
    </source>
</evidence>
<evidence type="ECO:0000313" key="8">
    <source>
        <dbReference type="Proteomes" id="UP000789595"/>
    </source>
</evidence>
<accession>A0A8J2WRD7</accession>
<reference evidence="7" key="1">
    <citation type="submission" date="2021-11" db="EMBL/GenBank/DDBJ databases">
        <authorList>
            <consortium name="Genoscope - CEA"/>
            <person name="William W."/>
        </authorList>
    </citation>
    <scope>NUCLEOTIDE SEQUENCE</scope>
</reference>
<dbReference type="Proteomes" id="UP000789595">
    <property type="component" value="Unassembled WGS sequence"/>
</dbReference>
<feature type="transmembrane region" description="Helical" evidence="6">
    <location>
        <begin position="106"/>
        <end position="124"/>
    </location>
</feature>
<name>A0A8J2WRD7_9STRA</name>
<dbReference type="InterPro" id="IPR007248">
    <property type="entry name" value="Mpv17_PMP22"/>
</dbReference>
<evidence type="ECO:0000256" key="6">
    <source>
        <dbReference type="RuleBase" id="RU363053"/>
    </source>
</evidence>
<comment type="caution">
    <text evidence="6">Lacks conserved residue(s) required for the propagation of feature annotation.</text>
</comment>
<dbReference type="PANTHER" id="PTHR11266">
    <property type="entry name" value="PEROXISOMAL MEMBRANE PROTEIN 2, PXMP2 MPV17"/>
    <property type="match status" value="1"/>
</dbReference>
<evidence type="ECO:0000256" key="5">
    <source>
        <dbReference type="ARBA" id="ARBA00023136"/>
    </source>
</evidence>
<sequence length="196" mass="22621">MMVLRALQRTAPVRAYARSLETHPLPTKCATSGALMVVSDVMRQKLEKRDADDAEPFRWDAARSSRLALWAVVFHAPYLHWLHPWYEKMWLRYRIRSTVVKVALDQTLMAPPFLFCFLTYSALAEGSDPGHRVREQLPALWTDSVWFWSLAHCVTFNLPVPVRVLWQDVARIYFGSLMSLRANAPLAGEVRRHKSS</sequence>
<evidence type="ECO:0000256" key="4">
    <source>
        <dbReference type="ARBA" id="ARBA00022989"/>
    </source>
</evidence>